<accession>A0A9D5BQK7</accession>
<dbReference type="AlphaFoldDB" id="A0A9D5BQK7"/>
<sequence>MDEALKGLEEYLASTWKKSQEFLQRALETLYRVQDQTLKHALDFIGSNHGEQPQSESDGGRENNDSCRDGVREESSVVTNSGGNDDNNENNNNIVFGNNDDNKGNRNNIVFGDNYSNIGGNDQEGSSYFLKVNIPKMNENNYNEWAQTVWLVLDSKGKFSFLTGAVTESTTRDSHYKHW</sequence>
<dbReference type="EMBL" id="JAMSHJ010000001">
    <property type="protein sequence ID" value="KAI5447806.1"/>
    <property type="molecule type" value="Genomic_DNA"/>
</dbReference>
<feature type="compositionally biased region" description="Basic and acidic residues" evidence="1">
    <location>
        <begin position="58"/>
        <end position="75"/>
    </location>
</feature>
<feature type="compositionally biased region" description="Low complexity" evidence="1">
    <location>
        <begin position="80"/>
        <end position="99"/>
    </location>
</feature>
<name>A0A9D5BQK7_PEA</name>
<reference evidence="2 3" key="1">
    <citation type="journal article" date="2022" name="Nat. Genet.">
        <title>Improved pea reference genome and pan-genome highlight genomic features and evolutionary characteristics.</title>
        <authorList>
            <person name="Yang T."/>
            <person name="Liu R."/>
            <person name="Luo Y."/>
            <person name="Hu S."/>
            <person name="Wang D."/>
            <person name="Wang C."/>
            <person name="Pandey M.K."/>
            <person name="Ge S."/>
            <person name="Xu Q."/>
            <person name="Li N."/>
            <person name="Li G."/>
            <person name="Huang Y."/>
            <person name="Saxena R.K."/>
            <person name="Ji Y."/>
            <person name="Li M."/>
            <person name="Yan X."/>
            <person name="He Y."/>
            <person name="Liu Y."/>
            <person name="Wang X."/>
            <person name="Xiang C."/>
            <person name="Varshney R.K."/>
            <person name="Ding H."/>
            <person name="Gao S."/>
            <person name="Zong X."/>
        </authorList>
    </citation>
    <scope>NUCLEOTIDE SEQUENCE [LARGE SCALE GENOMIC DNA]</scope>
    <source>
        <strain evidence="2 3">cv. Zhongwan 6</strain>
    </source>
</reference>
<comment type="caution">
    <text evidence="2">The sequence shown here is derived from an EMBL/GenBank/DDBJ whole genome shotgun (WGS) entry which is preliminary data.</text>
</comment>
<dbReference type="Proteomes" id="UP001058974">
    <property type="component" value="Chromosome 1"/>
</dbReference>
<gene>
    <name evidence="2" type="ORF">KIW84_015307</name>
</gene>
<evidence type="ECO:0000256" key="1">
    <source>
        <dbReference type="SAM" id="MobiDB-lite"/>
    </source>
</evidence>
<organism evidence="2 3">
    <name type="scientific">Pisum sativum</name>
    <name type="common">Garden pea</name>
    <name type="synonym">Lathyrus oleraceus</name>
    <dbReference type="NCBI Taxonomy" id="3888"/>
    <lineage>
        <taxon>Eukaryota</taxon>
        <taxon>Viridiplantae</taxon>
        <taxon>Streptophyta</taxon>
        <taxon>Embryophyta</taxon>
        <taxon>Tracheophyta</taxon>
        <taxon>Spermatophyta</taxon>
        <taxon>Magnoliopsida</taxon>
        <taxon>eudicotyledons</taxon>
        <taxon>Gunneridae</taxon>
        <taxon>Pentapetalae</taxon>
        <taxon>rosids</taxon>
        <taxon>fabids</taxon>
        <taxon>Fabales</taxon>
        <taxon>Fabaceae</taxon>
        <taxon>Papilionoideae</taxon>
        <taxon>50 kb inversion clade</taxon>
        <taxon>NPAAA clade</taxon>
        <taxon>Hologalegina</taxon>
        <taxon>IRL clade</taxon>
        <taxon>Fabeae</taxon>
        <taxon>Lathyrus</taxon>
    </lineage>
</organism>
<evidence type="ECO:0000313" key="3">
    <source>
        <dbReference type="Proteomes" id="UP001058974"/>
    </source>
</evidence>
<keyword evidence="3" id="KW-1185">Reference proteome</keyword>
<proteinExistence type="predicted"/>
<protein>
    <submittedName>
        <fullName evidence="2">Uncharacterized protein</fullName>
    </submittedName>
</protein>
<dbReference type="Gramene" id="Psat01G0530700-T1">
    <property type="protein sequence ID" value="KAI5447806.1"/>
    <property type="gene ID" value="KIW84_015307"/>
</dbReference>
<feature type="region of interest" description="Disordered" evidence="1">
    <location>
        <begin position="46"/>
        <end position="105"/>
    </location>
</feature>
<evidence type="ECO:0000313" key="2">
    <source>
        <dbReference type="EMBL" id="KAI5447806.1"/>
    </source>
</evidence>